<dbReference type="Pfam" id="PF08240">
    <property type="entry name" value="ADH_N"/>
    <property type="match status" value="1"/>
</dbReference>
<protein>
    <recommendedName>
        <fullName evidence="5">Alcohol dehydrogenase-like N-terminal domain-containing protein</fullName>
    </recommendedName>
</protein>
<comment type="cofactor">
    <cofactor evidence="1">
        <name>Zn(2+)</name>
        <dbReference type="ChEBI" id="CHEBI:29105"/>
    </cofactor>
</comment>
<dbReference type="Proteomes" id="UP001190700">
    <property type="component" value="Unassembled WGS sequence"/>
</dbReference>
<dbReference type="InterPro" id="IPR013154">
    <property type="entry name" value="ADH-like_N"/>
</dbReference>
<dbReference type="GO" id="GO:0008270">
    <property type="term" value="F:zinc ion binding"/>
    <property type="evidence" value="ECO:0007669"/>
    <property type="project" value="InterPro"/>
</dbReference>
<keyword evidence="7" id="KW-1185">Reference proteome</keyword>
<evidence type="ECO:0000256" key="2">
    <source>
        <dbReference type="ARBA" id="ARBA00022723"/>
    </source>
</evidence>
<sequence>TLVCYSHKQLVKLNRMEATTEVSCWGAMEAGASLVPFSYKMGSTPGSDEVDIKITHCGVCHSDVHQIDDAWKLASFPLVPGHEIIGNVVAVGADATHKLQLMLLSLREVQF</sequence>
<dbReference type="PANTHER" id="PTHR42683">
    <property type="entry name" value="ALDEHYDE REDUCTASE"/>
    <property type="match status" value="1"/>
</dbReference>
<dbReference type="SUPFAM" id="SSF50129">
    <property type="entry name" value="GroES-like"/>
    <property type="match status" value="1"/>
</dbReference>
<comment type="caution">
    <text evidence="6">The sequence shown here is derived from an EMBL/GenBank/DDBJ whole genome shotgun (WGS) entry which is preliminary data.</text>
</comment>
<feature type="domain" description="Alcohol dehydrogenase-like N-terminal" evidence="5">
    <location>
        <begin position="46"/>
        <end position="97"/>
    </location>
</feature>
<evidence type="ECO:0000256" key="3">
    <source>
        <dbReference type="ARBA" id="ARBA00022833"/>
    </source>
</evidence>
<dbReference type="InterPro" id="IPR047109">
    <property type="entry name" value="CAD-like"/>
</dbReference>
<gene>
    <name evidence="6" type="ORF">CYMTET_36634</name>
</gene>
<reference evidence="6 7" key="1">
    <citation type="journal article" date="2015" name="Genome Biol. Evol.">
        <title>Comparative Genomics of a Bacterivorous Green Alga Reveals Evolutionary Causalities and Consequences of Phago-Mixotrophic Mode of Nutrition.</title>
        <authorList>
            <person name="Burns J.A."/>
            <person name="Paasch A."/>
            <person name="Narechania A."/>
            <person name="Kim E."/>
        </authorList>
    </citation>
    <scope>NUCLEOTIDE SEQUENCE [LARGE SCALE GENOMIC DNA]</scope>
    <source>
        <strain evidence="6 7">PLY_AMNH</strain>
    </source>
</reference>
<accession>A0AAE0CHT4</accession>
<dbReference type="PROSITE" id="PS00059">
    <property type="entry name" value="ADH_ZINC"/>
    <property type="match status" value="1"/>
</dbReference>
<name>A0AAE0CHT4_9CHLO</name>
<organism evidence="6 7">
    <name type="scientific">Cymbomonas tetramitiformis</name>
    <dbReference type="NCBI Taxonomy" id="36881"/>
    <lineage>
        <taxon>Eukaryota</taxon>
        <taxon>Viridiplantae</taxon>
        <taxon>Chlorophyta</taxon>
        <taxon>Pyramimonadophyceae</taxon>
        <taxon>Pyramimonadales</taxon>
        <taxon>Pyramimonadaceae</taxon>
        <taxon>Cymbomonas</taxon>
    </lineage>
</organism>
<feature type="non-terminal residue" evidence="6">
    <location>
        <position position="1"/>
    </location>
</feature>
<dbReference type="AlphaFoldDB" id="A0AAE0CHT4"/>
<keyword evidence="3" id="KW-0862">Zinc</keyword>
<evidence type="ECO:0000256" key="1">
    <source>
        <dbReference type="ARBA" id="ARBA00001947"/>
    </source>
</evidence>
<dbReference type="InterPro" id="IPR002328">
    <property type="entry name" value="ADH_Zn_CS"/>
</dbReference>
<keyword evidence="2" id="KW-0479">Metal-binding</keyword>
<evidence type="ECO:0000313" key="6">
    <source>
        <dbReference type="EMBL" id="KAK3254145.1"/>
    </source>
</evidence>
<dbReference type="GO" id="GO:0016616">
    <property type="term" value="F:oxidoreductase activity, acting on the CH-OH group of donors, NAD or NADP as acceptor"/>
    <property type="evidence" value="ECO:0007669"/>
    <property type="project" value="InterPro"/>
</dbReference>
<dbReference type="EMBL" id="LGRX02024078">
    <property type="protein sequence ID" value="KAK3254145.1"/>
    <property type="molecule type" value="Genomic_DNA"/>
</dbReference>
<dbReference type="InterPro" id="IPR011032">
    <property type="entry name" value="GroES-like_sf"/>
</dbReference>
<evidence type="ECO:0000256" key="4">
    <source>
        <dbReference type="ARBA" id="ARBA00023002"/>
    </source>
</evidence>
<evidence type="ECO:0000259" key="5">
    <source>
        <dbReference type="Pfam" id="PF08240"/>
    </source>
</evidence>
<proteinExistence type="predicted"/>
<dbReference type="Gene3D" id="3.90.180.10">
    <property type="entry name" value="Medium-chain alcohol dehydrogenases, catalytic domain"/>
    <property type="match status" value="1"/>
</dbReference>
<keyword evidence="4" id="KW-0560">Oxidoreductase</keyword>
<evidence type="ECO:0000313" key="7">
    <source>
        <dbReference type="Proteomes" id="UP001190700"/>
    </source>
</evidence>